<dbReference type="GO" id="GO:0046872">
    <property type="term" value="F:metal ion binding"/>
    <property type="evidence" value="ECO:0007669"/>
    <property type="project" value="InterPro"/>
</dbReference>
<protein>
    <recommendedName>
        <fullName evidence="1">HMA domain-containing protein</fullName>
    </recommendedName>
</protein>
<proteinExistence type="predicted"/>
<comment type="caution">
    <text evidence="2">The sequence shown here is derived from an EMBL/GenBank/DDBJ whole genome shotgun (WGS) entry which is preliminary data.</text>
</comment>
<dbReference type="EMBL" id="JAAMPC010000013">
    <property type="protein sequence ID" value="KAG2273138.1"/>
    <property type="molecule type" value="Genomic_DNA"/>
</dbReference>
<dbReference type="SUPFAM" id="SSF55008">
    <property type="entry name" value="HMA, heavy metal-associated domain"/>
    <property type="match status" value="1"/>
</dbReference>
<dbReference type="PROSITE" id="PS50846">
    <property type="entry name" value="HMA_2"/>
    <property type="match status" value="1"/>
</dbReference>
<gene>
    <name evidence="2" type="ORF">Bca52824_067693</name>
</gene>
<dbReference type="InterPro" id="IPR044296">
    <property type="entry name" value="HIPP46"/>
</dbReference>
<name>A0A8X7QSY5_BRACI</name>
<dbReference type="Proteomes" id="UP000886595">
    <property type="component" value="Unassembled WGS sequence"/>
</dbReference>
<dbReference type="AlphaFoldDB" id="A0A8X7QSY5"/>
<evidence type="ECO:0000313" key="3">
    <source>
        <dbReference type="Proteomes" id="UP000886595"/>
    </source>
</evidence>
<evidence type="ECO:0000313" key="2">
    <source>
        <dbReference type="EMBL" id="KAG2273138.1"/>
    </source>
</evidence>
<evidence type="ECO:0000259" key="1">
    <source>
        <dbReference type="PROSITE" id="PS50846"/>
    </source>
</evidence>
<dbReference type="OrthoDB" id="1069031at2759"/>
<dbReference type="InterPro" id="IPR006121">
    <property type="entry name" value="HMA_dom"/>
</dbReference>
<feature type="domain" description="HMA" evidence="1">
    <location>
        <begin position="4"/>
        <end position="72"/>
    </location>
</feature>
<organism evidence="2 3">
    <name type="scientific">Brassica carinata</name>
    <name type="common">Ethiopian mustard</name>
    <name type="synonym">Abyssinian cabbage</name>
    <dbReference type="NCBI Taxonomy" id="52824"/>
    <lineage>
        <taxon>Eukaryota</taxon>
        <taxon>Viridiplantae</taxon>
        <taxon>Streptophyta</taxon>
        <taxon>Embryophyta</taxon>
        <taxon>Tracheophyta</taxon>
        <taxon>Spermatophyta</taxon>
        <taxon>Magnoliopsida</taxon>
        <taxon>eudicotyledons</taxon>
        <taxon>Gunneridae</taxon>
        <taxon>Pentapetalae</taxon>
        <taxon>rosids</taxon>
        <taxon>malvids</taxon>
        <taxon>Brassicales</taxon>
        <taxon>Brassicaceae</taxon>
        <taxon>Brassiceae</taxon>
        <taxon>Brassica</taxon>
    </lineage>
</organism>
<sequence length="73" mass="8032">MAPKQTMVLKVHMSCEKYRTKAMKIVVGTNGVTGVRLEKDQEKLTVEGERVDIVALAQTLSKKVGSTEIIKVS</sequence>
<reference evidence="2 3" key="1">
    <citation type="submission" date="2020-02" db="EMBL/GenBank/DDBJ databases">
        <authorList>
            <person name="Ma Q."/>
            <person name="Huang Y."/>
            <person name="Song X."/>
            <person name="Pei D."/>
        </authorList>
    </citation>
    <scope>NUCLEOTIDE SEQUENCE [LARGE SCALE GENOMIC DNA]</scope>
    <source>
        <strain evidence="2">Sxm20200214</strain>
        <tissue evidence="2">Leaf</tissue>
    </source>
</reference>
<accession>A0A8X7QSY5</accession>
<keyword evidence="3" id="KW-1185">Reference proteome</keyword>
<dbReference type="Gene3D" id="3.30.70.100">
    <property type="match status" value="1"/>
</dbReference>
<dbReference type="InterPro" id="IPR036163">
    <property type="entry name" value="HMA_dom_sf"/>
</dbReference>
<dbReference type="PANTHER" id="PTHR46371">
    <property type="entry name" value="OS04G0464100 PROTEIN"/>
    <property type="match status" value="1"/>
</dbReference>